<organism evidence="5 6">
    <name type="scientific">Cymbomonas tetramitiformis</name>
    <dbReference type="NCBI Taxonomy" id="36881"/>
    <lineage>
        <taxon>Eukaryota</taxon>
        <taxon>Viridiplantae</taxon>
        <taxon>Chlorophyta</taxon>
        <taxon>Pyramimonadophyceae</taxon>
        <taxon>Pyramimonadales</taxon>
        <taxon>Pyramimonadaceae</taxon>
        <taxon>Cymbomonas</taxon>
    </lineage>
</organism>
<dbReference type="GO" id="GO:0005975">
    <property type="term" value="P:carbohydrate metabolic process"/>
    <property type="evidence" value="ECO:0007669"/>
    <property type="project" value="InterPro"/>
</dbReference>
<dbReference type="GO" id="GO:0006098">
    <property type="term" value="P:pentose-phosphate shunt"/>
    <property type="evidence" value="ECO:0007669"/>
    <property type="project" value="InterPro"/>
</dbReference>
<dbReference type="PANTHER" id="PTHR11054">
    <property type="entry name" value="6-PHOSPHOGLUCONOLACTONASE"/>
    <property type="match status" value="1"/>
</dbReference>
<keyword evidence="6" id="KW-1185">Reference proteome</keyword>
<dbReference type="InterPro" id="IPR037171">
    <property type="entry name" value="NagB/RpiA_transferase-like"/>
</dbReference>
<dbReference type="EMBL" id="LGRX02000980">
    <property type="protein sequence ID" value="KAK3287169.1"/>
    <property type="molecule type" value="Genomic_DNA"/>
</dbReference>
<proteinExistence type="inferred from homology"/>
<dbReference type="NCBIfam" id="TIGR01198">
    <property type="entry name" value="pgl"/>
    <property type="match status" value="1"/>
</dbReference>
<dbReference type="Gene3D" id="3.40.50.1360">
    <property type="match status" value="1"/>
</dbReference>
<comment type="catalytic activity">
    <reaction evidence="3">
        <text>6-phospho-D-glucono-1,5-lactone + H2O = 6-phospho-D-gluconate + H(+)</text>
        <dbReference type="Rhea" id="RHEA:12556"/>
        <dbReference type="ChEBI" id="CHEBI:15377"/>
        <dbReference type="ChEBI" id="CHEBI:15378"/>
        <dbReference type="ChEBI" id="CHEBI:57955"/>
        <dbReference type="ChEBI" id="CHEBI:58759"/>
        <dbReference type="EC" id="3.1.1.31"/>
    </reaction>
</comment>
<name>A0AAE0GZE8_9CHLO</name>
<evidence type="ECO:0000259" key="4">
    <source>
        <dbReference type="Pfam" id="PF01182"/>
    </source>
</evidence>
<evidence type="ECO:0000313" key="6">
    <source>
        <dbReference type="Proteomes" id="UP001190700"/>
    </source>
</evidence>
<dbReference type="AlphaFoldDB" id="A0AAE0GZE8"/>
<evidence type="ECO:0000256" key="3">
    <source>
        <dbReference type="RuleBase" id="RU365095"/>
    </source>
</evidence>
<comment type="similarity">
    <text evidence="2 3">Belongs to the glucosamine/galactosamine-6-phosphate isomerase family. 6-phosphogluconolactonase subfamily.</text>
</comment>
<reference evidence="5 6" key="1">
    <citation type="journal article" date="2015" name="Genome Biol. Evol.">
        <title>Comparative Genomics of a Bacterivorous Green Alga Reveals Evolutionary Causalities and Consequences of Phago-Mixotrophic Mode of Nutrition.</title>
        <authorList>
            <person name="Burns J.A."/>
            <person name="Paasch A."/>
            <person name="Narechania A."/>
            <person name="Kim E."/>
        </authorList>
    </citation>
    <scope>NUCLEOTIDE SEQUENCE [LARGE SCALE GENOMIC DNA]</scope>
    <source>
        <strain evidence="5 6">PLY_AMNH</strain>
    </source>
</reference>
<evidence type="ECO:0000256" key="2">
    <source>
        <dbReference type="ARBA" id="ARBA00010662"/>
    </source>
</evidence>
<sequence length="204" mass="21735">MLQGLKTAASVDWSKWHVFWVDERCVPHSDPESNYGGAYSALLKDVPIPDSQIYAINDTLCSADTVSAAEAATDYEARLKGLPVEVLPVKDGLPVFDLLLLGFGPDGHICSLFPDHPLLTVTGPWILPIEDSPKPPPKRITFSLPVVNAAAHKCFVACGEGKAEMAAQILKTQSAEGAVPAALVTGNVSWIMDDAAASQLPSKM</sequence>
<dbReference type="Pfam" id="PF01182">
    <property type="entry name" value="Glucosamine_iso"/>
    <property type="match status" value="1"/>
</dbReference>
<feature type="domain" description="Glucosamine/galactosamine-6-phosphate isomerase" evidence="4">
    <location>
        <begin position="6"/>
        <end position="188"/>
    </location>
</feature>
<dbReference type="Proteomes" id="UP001190700">
    <property type="component" value="Unassembled WGS sequence"/>
</dbReference>
<dbReference type="PANTHER" id="PTHR11054:SF22">
    <property type="entry name" value="6-PHOSPHOGLUCONOLACTONASE 3, CHLOROPLASTIC"/>
    <property type="match status" value="1"/>
</dbReference>
<dbReference type="GO" id="GO:0017057">
    <property type="term" value="F:6-phosphogluconolactonase activity"/>
    <property type="evidence" value="ECO:0007669"/>
    <property type="project" value="UniProtKB-EC"/>
</dbReference>
<evidence type="ECO:0000313" key="5">
    <source>
        <dbReference type="EMBL" id="KAK3287169.1"/>
    </source>
</evidence>
<dbReference type="InterPro" id="IPR039104">
    <property type="entry name" value="6PGL"/>
</dbReference>
<dbReference type="SUPFAM" id="SSF100950">
    <property type="entry name" value="NagB/RpiA/CoA transferase-like"/>
    <property type="match status" value="1"/>
</dbReference>
<comment type="caution">
    <text evidence="5">The sequence shown here is derived from an EMBL/GenBank/DDBJ whole genome shotgun (WGS) entry which is preliminary data.</text>
</comment>
<comment type="pathway">
    <text evidence="1">Carbohydrate degradation; pentose phosphate pathway.</text>
</comment>
<protein>
    <recommendedName>
        <fullName evidence="3">Probable 6-phosphogluconolactonase</fullName>
        <ecNumber evidence="3">3.1.1.31</ecNumber>
    </recommendedName>
</protein>
<gene>
    <name evidence="5" type="ORF">CYMTET_5308</name>
</gene>
<dbReference type="InterPro" id="IPR005900">
    <property type="entry name" value="6-phosphogluconolactonase_DevB"/>
</dbReference>
<evidence type="ECO:0000256" key="1">
    <source>
        <dbReference type="ARBA" id="ARBA00004959"/>
    </source>
</evidence>
<accession>A0AAE0GZE8</accession>
<dbReference type="CDD" id="cd01400">
    <property type="entry name" value="6PGL"/>
    <property type="match status" value="1"/>
</dbReference>
<dbReference type="EC" id="3.1.1.31" evidence="3"/>
<dbReference type="InterPro" id="IPR006148">
    <property type="entry name" value="Glc/Gal-6P_isomerase"/>
</dbReference>